<feature type="signal peptide" evidence="3">
    <location>
        <begin position="1"/>
        <end position="22"/>
    </location>
</feature>
<gene>
    <name evidence="4" type="ORF">M2280_001153</name>
</gene>
<dbReference type="Proteomes" id="UP001160334">
    <property type="component" value="Unassembled WGS sequence"/>
</dbReference>
<dbReference type="Gene3D" id="3.90.190.10">
    <property type="entry name" value="Protein tyrosine phosphatase superfamily"/>
    <property type="match status" value="1"/>
</dbReference>
<reference evidence="4 5" key="1">
    <citation type="submission" date="2023-04" db="EMBL/GenBank/DDBJ databases">
        <title>Forest soil microbial communities from Buena Vista Peninsula, Colon Province, Panama.</title>
        <authorList>
            <person name="Bouskill N."/>
        </authorList>
    </citation>
    <scope>NUCLEOTIDE SEQUENCE [LARGE SCALE GENOMIC DNA]</scope>
    <source>
        <strain evidence="4 5">CFH S0262</strain>
    </source>
</reference>
<dbReference type="InterPro" id="IPR026893">
    <property type="entry name" value="Tyr/Ser_Pase_IphP-type"/>
</dbReference>
<evidence type="ECO:0000256" key="2">
    <source>
        <dbReference type="SAM" id="MobiDB-lite"/>
    </source>
</evidence>
<dbReference type="InterPro" id="IPR029021">
    <property type="entry name" value="Prot-tyrosine_phosphatase-like"/>
</dbReference>
<dbReference type="EMBL" id="JARXVC010000002">
    <property type="protein sequence ID" value="MDH6279944.1"/>
    <property type="molecule type" value="Genomic_DNA"/>
</dbReference>
<feature type="chain" id="PRO_5045289505" evidence="3">
    <location>
        <begin position="23"/>
        <end position="302"/>
    </location>
</feature>
<comment type="similarity">
    <text evidence="1">Belongs to the protein-tyrosine phosphatase family.</text>
</comment>
<sequence length="302" mass="31037">MNPRLAVVGVAAALTVALAGCAQPNDDTTAAPSGPANSSSLPATSTATIPTPRLLSVNNFRDLAGPDGGYTTSHGHRVREGVLYRSNALATNDADAAILDTLGVKAVYDLRTTAEIEKSPDRVPTGARYTRVNIIGDGASGAVTASVDLSTPENAAAVLTDANRKFVTDPAMRAQFGVLLTDIAATDGPQIFHCTAGKDRAGWTSAVLLKIAGVDDATVMSNYLLTNEYSKDSIEATTAQVAAAKGEQAGAAMKVLMGVSPEFLQSGLDEIGTNFGTFDNYLTTGLGLSADTVSALKTKLTA</sequence>
<comment type="caution">
    <text evidence="4">The sequence shown here is derived from an EMBL/GenBank/DDBJ whole genome shotgun (WGS) entry which is preliminary data.</text>
</comment>
<accession>A0ABT6M7R8</accession>
<proteinExistence type="inferred from homology"/>
<evidence type="ECO:0000256" key="1">
    <source>
        <dbReference type="ARBA" id="ARBA00009580"/>
    </source>
</evidence>
<dbReference type="EC" id="3.1.3.48" evidence="4"/>
<name>A0ABT6M7R8_9NOCA</name>
<organism evidence="4 5">
    <name type="scientific">Prescottella agglutinans</name>
    <dbReference type="NCBI Taxonomy" id="1644129"/>
    <lineage>
        <taxon>Bacteria</taxon>
        <taxon>Bacillati</taxon>
        <taxon>Actinomycetota</taxon>
        <taxon>Actinomycetes</taxon>
        <taxon>Mycobacteriales</taxon>
        <taxon>Nocardiaceae</taxon>
        <taxon>Prescottella</taxon>
    </lineage>
</organism>
<evidence type="ECO:0000313" key="5">
    <source>
        <dbReference type="Proteomes" id="UP001160334"/>
    </source>
</evidence>
<evidence type="ECO:0000256" key="3">
    <source>
        <dbReference type="SAM" id="SignalP"/>
    </source>
</evidence>
<dbReference type="PANTHER" id="PTHR31126:SF1">
    <property type="entry name" value="TYROSINE SPECIFIC PROTEIN PHOSPHATASES DOMAIN-CONTAINING PROTEIN"/>
    <property type="match status" value="1"/>
</dbReference>
<keyword evidence="3" id="KW-0732">Signal</keyword>
<feature type="region of interest" description="Disordered" evidence="2">
    <location>
        <begin position="27"/>
        <end position="48"/>
    </location>
</feature>
<dbReference type="PROSITE" id="PS51257">
    <property type="entry name" value="PROKAR_LIPOPROTEIN"/>
    <property type="match status" value="1"/>
</dbReference>
<dbReference type="SUPFAM" id="SSF52799">
    <property type="entry name" value="(Phosphotyrosine protein) phosphatases II"/>
    <property type="match status" value="1"/>
</dbReference>
<dbReference type="Pfam" id="PF13350">
    <property type="entry name" value="Y_phosphatase3"/>
    <property type="match status" value="1"/>
</dbReference>
<dbReference type="GO" id="GO:0004725">
    <property type="term" value="F:protein tyrosine phosphatase activity"/>
    <property type="evidence" value="ECO:0007669"/>
    <property type="project" value="UniProtKB-EC"/>
</dbReference>
<dbReference type="PANTHER" id="PTHR31126">
    <property type="entry name" value="TYROSINE-PROTEIN PHOSPHATASE"/>
    <property type="match status" value="1"/>
</dbReference>
<dbReference type="RefSeq" id="WP_280759297.1">
    <property type="nucleotide sequence ID" value="NZ_JARXVC010000002.1"/>
</dbReference>
<keyword evidence="5" id="KW-1185">Reference proteome</keyword>
<evidence type="ECO:0000313" key="4">
    <source>
        <dbReference type="EMBL" id="MDH6279944.1"/>
    </source>
</evidence>
<protein>
    <submittedName>
        <fullName evidence="4">Protein-tyrosine phosphatase</fullName>
        <ecNumber evidence="4">3.1.3.48</ecNumber>
    </submittedName>
</protein>
<keyword evidence="4" id="KW-0378">Hydrolase</keyword>